<accession>A0A1B8HS26</accession>
<dbReference type="InterPro" id="IPR039374">
    <property type="entry name" value="SIP_fam"/>
</dbReference>
<reference evidence="6" key="1">
    <citation type="submission" date="2016-06" db="EMBL/GenBank/DDBJ databases">
        <authorList>
            <person name="Butler K."/>
        </authorList>
    </citation>
    <scope>NUCLEOTIDE SEQUENCE [LARGE SCALE GENOMIC DNA]</scope>
    <source>
        <strain evidence="6">GCSL-Mp20</strain>
    </source>
</reference>
<dbReference type="AlphaFoldDB" id="A0A1B8HS26"/>
<proteinExistence type="inferred from homology"/>
<gene>
    <name evidence="3" type="ORF">AYY17_01085</name>
    <name evidence="4" type="ORF">AYY18_16055</name>
</gene>
<organism evidence="4 6">
    <name type="scientific">Morganella psychrotolerans</name>
    <dbReference type="NCBI Taxonomy" id="368603"/>
    <lineage>
        <taxon>Bacteria</taxon>
        <taxon>Pseudomonadati</taxon>
        <taxon>Pseudomonadota</taxon>
        <taxon>Gammaproteobacteria</taxon>
        <taxon>Enterobacterales</taxon>
        <taxon>Morganellaceae</taxon>
        <taxon>Morganella</taxon>
    </lineage>
</organism>
<name>A0A1B8HS26_9GAMM</name>
<dbReference type="PANTHER" id="PTHR30157:SF0">
    <property type="entry name" value="NADPH-DEPENDENT FERRIC-CHELATE REDUCTASE"/>
    <property type="match status" value="1"/>
</dbReference>
<dbReference type="OrthoDB" id="9814826at2"/>
<evidence type="ECO:0000256" key="1">
    <source>
        <dbReference type="ARBA" id="ARBA00035644"/>
    </source>
</evidence>
<dbReference type="PANTHER" id="PTHR30157">
    <property type="entry name" value="FERRIC REDUCTASE, NADPH-DEPENDENT"/>
    <property type="match status" value="1"/>
</dbReference>
<protein>
    <submittedName>
        <fullName evidence="4">NADPH-dependent ferric siderophore reductase</fullName>
    </submittedName>
</protein>
<evidence type="ECO:0000259" key="2">
    <source>
        <dbReference type="PROSITE" id="PS51384"/>
    </source>
</evidence>
<dbReference type="EMBL" id="LZEX01000001">
    <property type="protein sequence ID" value="OBU11371.1"/>
    <property type="molecule type" value="Genomic_DNA"/>
</dbReference>
<dbReference type="Proteomes" id="UP000092377">
    <property type="component" value="Unassembled WGS sequence"/>
</dbReference>
<dbReference type="InterPro" id="IPR017927">
    <property type="entry name" value="FAD-bd_FR_type"/>
</dbReference>
<dbReference type="Pfam" id="PF04954">
    <property type="entry name" value="SIP"/>
    <property type="match status" value="1"/>
</dbReference>
<dbReference type="EMBL" id="LZEY01000006">
    <property type="protein sequence ID" value="OBU12428.1"/>
    <property type="molecule type" value="Genomic_DNA"/>
</dbReference>
<dbReference type="Gene3D" id="2.40.30.10">
    <property type="entry name" value="Translation factors"/>
    <property type="match status" value="1"/>
</dbReference>
<dbReference type="InterPro" id="IPR017938">
    <property type="entry name" value="Riboflavin_synthase-like_b-brl"/>
</dbReference>
<dbReference type="Gene3D" id="3.40.50.80">
    <property type="entry name" value="Nucleotide-binding domain of ferredoxin-NADP reductase (FNR) module"/>
    <property type="match status" value="1"/>
</dbReference>
<dbReference type="InterPro" id="IPR039261">
    <property type="entry name" value="FNR_nucleotide-bd"/>
</dbReference>
<keyword evidence="6" id="KW-1185">Reference proteome</keyword>
<evidence type="ECO:0000313" key="3">
    <source>
        <dbReference type="EMBL" id="OBU11371.1"/>
    </source>
</evidence>
<dbReference type="SUPFAM" id="SSF63380">
    <property type="entry name" value="Riboflavin synthase domain-like"/>
    <property type="match status" value="1"/>
</dbReference>
<dbReference type="PROSITE" id="PS51384">
    <property type="entry name" value="FAD_FR"/>
    <property type="match status" value="1"/>
</dbReference>
<dbReference type="InterPro" id="IPR013113">
    <property type="entry name" value="SIP_FAD-bd"/>
</dbReference>
<reference evidence="4 5" key="2">
    <citation type="submission" date="2016-06" db="EMBL/GenBank/DDBJ databases">
        <authorList>
            <person name="Kjaerup R.B."/>
            <person name="Dalgaard T.S."/>
            <person name="Juul-Madsen H.R."/>
        </authorList>
    </citation>
    <scope>NUCLEOTIDE SEQUENCE [LARGE SCALE GENOMIC DNA]</scope>
    <source>
        <strain evidence="4">GCSL-Mp20</strain>
        <strain evidence="3 5">GCSL-Mp3</strain>
    </source>
</reference>
<dbReference type="RefSeq" id="WP_067400048.1">
    <property type="nucleotide sequence ID" value="NZ_LZEX01000001.1"/>
</dbReference>
<comment type="caution">
    <text evidence="4">The sequence shown here is derived from an EMBL/GenBank/DDBJ whole genome shotgun (WGS) entry which is preliminary data.</text>
</comment>
<dbReference type="InterPro" id="IPR007037">
    <property type="entry name" value="SIP_rossman_dom"/>
</dbReference>
<evidence type="ECO:0000313" key="4">
    <source>
        <dbReference type="EMBL" id="OBU12428.1"/>
    </source>
</evidence>
<sequence>MSRDKKEKNIYRPAPPRLVQVKSYIDITPNLRRITFTSETMDTYPSGCEGGHLKLFIAKDAPNAPVLPVLSDKGPVWPEGKERPIARTYTVRAIRPDLKEIDIEFALHEDAGPAVDFAKNAKPGDYIGITNPGGPDPLLPLAKHYYMAGDLTALPAIAALLEKMPADAQGNVVVRIDHDDDKQTLHKPAGITVHWVTGGTEKTDEIAALFKSWAVTDVTECTFWIAGEDTLVKNLRRYVRRELGGEHNQMYAIPYWRFGYDEEGYHHQRHDVMDADD</sequence>
<comment type="similarity">
    <text evidence="1">Belongs to the SIP oxidoreductase family.</text>
</comment>
<evidence type="ECO:0000313" key="6">
    <source>
        <dbReference type="Proteomes" id="UP000092377"/>
    </source>
</evidence>
<dbReference type="GO" id="GO:0016491">
    <property type="term" value="F:oxidoreductase activity"/>
    <property type="evidence" value="ECO:0007669"/>
    <property type="project" value="InterPro"/>
</dbReference>
<dbReference type="STRING" id="368603.AYY16_04910"/>
<dbReference type="Pfam" id="PF08021">
    <property type="entry name" value="FAD_binding_9"/>
    <property type="match status" value="1"/>
</dbReference>
<evidence type="ECO:0000313" key="5">
    <source>
        <dbReference type="Proteomes" id="UP000092247"/>
    </source>
</evidence>
<dbReference type="Proteomes" id="UP000092247">
    <property type="component" value="Unassembled WGS sequence"/>
</dbReference>
<feature type="domain" description="FAD-binding FR-type" evidence="2">
    <location>
        <begin position="14"/>
        <end position="139"/>
    </location>
</feature>
<dbReference type="CDD" id="cd06193">
    <property type="entry name" value="siderophore_interacting"/>
    <property type="match status" value="1"/>
</dbReference>